<dbReference type="RefSeq" id="WP_167489761.1">
    <property type="nucleotide sequence ID" value="NZ_CP046173.1"/>
</dbReference>
<evidence type="ECO:0000313" key="2">
    <source>
        <dbReference type="EMBL" id="QIS22327.1"/>
    </source>
</evidence>
<proteinExistence type="predicted"/>
<dbReference type="EMBL" id="CP046173">
    <property type="protein sequence ID" value="QIS22327.1"/>
    <property type="molecule type" value="Genomic_DNA"/>
</dbReference>
<gene>
    <name evidence="2" type="ORF">F6W96_32285</name>
</gene>
<name>A0A6G9ZAD8_9NOCA</name>
<evidence type="ECO:0000313" key="3">
    <source>
        <dbReference type="Proteomes" id="UP000500953"/>
    </source>
</evidence>
<feature type="region of interest" description="Disordered" evidence="1">
    <location>
        <begin position="1"/>
        <end position="25"/>
    </location>
</feature>
<dbReference type="AlphaFoldDB" id="A0A6G9ZAD8"/>
<sequence>MSIRPEGGSLRHPGVGPRTCHRDPSIIGYDLEGQRAPHPYFEVRGSFGIPAIPIPARFWPESTVREVDSGQKRAGITGVVGVKRRASWTTV</sequence>
<dbReference type="Proteomes" id="UP000500953">
    <property type="component" value="Chromosome"/>
</dbReference>
<organism evidence="2 3">
    <name type="scientific">Nocardia terpenica</name>
    <dbReference type="NCBI Taxonomy" id="455432"/>
    <lineage>
        <taxon>Bacteria</taxon>
        <taxon>Bacillati</taxon>
        <taxon>Actinomycetota</taxon>
        <taxon>Actinomycetes</taxon>
        <taxon>Mycobacteriales</taxon>
        <taxon>Nocardiaceae</taxon>
        <taxon>Nocardia</taxon>
    </lineage>
</organism>
<evidence type="ECO:0000256" key="1">
    <source>
        <dbReference type="SAM" id="MobiDB-lite"/>
    </source>
</evidence>
<reference evidence="2 3" key="1">
    <citation type="journal article" date="2019" name="ACS Chem. Biol.">
        <title>Identification and Mobilization of a Cryptic Antibiotic Biosynthesis Gene Locus from a Human-Pathogenic Nocardia Isolate.</title>
        <authorList>
            <person name="Herisse M."/>
            <person name="Ishida K."/>
            <person name="Porter J.L."/>
            <person name="Howden B."/>
            <person name="Hertweck C."/>
            <person name="Stinear T.P."/>
            <person name="Pidot S.J."/>
        </authorList>
    </citation>
    <scope>NUCLEOTIDE SEQUENCE [LARGE SCALE GENOMIC DNA]</scope>
    <source>
        <strain evidence="2 3">AUSMDU00012715</strain>
    </source>
</reference>
<accession>A0A6G9ZAD8</accession>
<protein>
    <submittedName>
        <fullName evidence="2">Uncharacterized protein</fullName>
    </submittedName>
</protein>